<keyword evidence="2" id="KW-0175">Coiled coil</keyword>
<dbReference type="InterPro" id="IPR036875">
    <property type="entry name" value="Znf_CCHC_sf"/>
</dbReference>
<evidence type="ECO:0000256" key="2">
    <source>
        <dbReference type="SAM" id="Coils"/>
    </source>
</evidence>
<dbReference type="SUPFAM" id="SSF57756">
    <property type="entry name" value="Retrovirus zinc finger-like domains"/>
    <property type="match status" value="1"/>
</dbReference>
<dbReference type="GO" id="GO:0008270">
    <property type="term" value="F:zinc ion binding"/>
    <property type="evidence" value="ECO:0007669"/>
    <property type="project" value="UniProtKB-KW"/>
</dbReference>
<dbReference type="Pfam" id="PF00098">
    <property type="entry name" value="zf-CCHC"/>
    <property type="match status" value="2"/>
</dbReference>
<dbReference type="PROSITE" id="PS50158">
    <property type="entry name" value="ZF_CCHC"/>
    <property type="match status" value="2"/>
</dbReference>
<evidence type="ECO:0000259" key="4">
    <source>
        <dbReference type="PROSITE" id="PS50158"/>
    </source>
</evidence>
<feature type="coiled-coil region" evidence="2">
    <location>
        <begin position="9"/>
        <end position="36"/>
    </location>
</feature>
<dbReference type="Gene3D" id="4.10.60.10">
    <property type="entry name" value="Zinc finger, CCHC-type"/>
    <property type="match status" value="2"/>
</dbReference>
<evidence type="ECO:0000313" key="6">
    <source>
        <dbReference type="Proteomes" id="UP001459277"/>
    </source>
</evidence>
<dbReference type="Proteomes" id="UP001459277">
    <property type="component" value="Unassembled WGS sequence"/>
</dbReference>
<sequence>MEEVGVILLSSSEDEKDEVQKKKRKYEEEYKVVSDLTGFDNLRTMIEAEAEAFNRRSRKNKKKERRNNNNQPILQETKMVGKAEKIIMVKMRQEIEKPTIFITSSDDEDEEEDANNVKKKKYEEDYRVLSDMTSFDNLRAMIEAEAFRRRKKKRKRNKKHKYINIIDALSDTQQSGEVQAVETTGELDAEAVEETYMAERAEKVISVMVDAEIEKPVMLKASSKDKDANNMKKKKYEDEYRVISDLTSFDNLRAMYEAEALMRKKRESLKTKKENIVSCAEEVSVDAPKEVEQSDKVQAVPTAEELEIKSVEVDVTKEVWQADIVKVVEMMKTLETELIQVEMVKEEKQSVTSEGLESALLLEKESVEKIYKVVPQNLLRRARYFDPPYGEEFRTRGNCKGERQKRPCFICAGYGHSWKYCKQGQDCVVYKVRGPSAIDCPVRHQDPSSNICLRCGGKGHNMFSCWSAYSPDDLKEIQCYVCKNFGHLCCVDFLDLSPRHVSCYSCGQTGHLGPECTKSCGENSGSKSLALCYRCGEGGHIARRCTNHVKQLVQEVIGNTNSEASMGRKKCHGLKICASSS</sequence>
<feature type="region of interest" description="Disordered" evidence="3">
    <location>
        <begin position="53"/>
        <end position="73"/>
    </location>
</feature>
<protein>
    <recommendedName>
        <fullName evidence="4">CCHC-type domain-containing protein</fullName>
    </recommendedName>
</protein>
<dbReference type="PANTHER" id="PTHR46978">
    <property type="entry name" value="ZINC KNUCKLE (CCHC-TYPE) FAMILY PROTEIN"/>
    <property type="match status" value="1"/>
</dbReference>
<proteinExistence type="predicted"/>
<evidence type="ECO:0000256" key="3">
    <source>
        <dbReference type="SAM" id="MobiDB-lite"/>
    </source>
</evidence>
<feature type="compositionally biased region" description="Basic residues" evidence="3">
    <location>
        <begin position="55"/>
        <end position="65"/>
    </location>
</feature>
<keyword evidence="1" id="KW-0863">Zinc-finger</keyword>
<feature type="domain" description="CCHC-type" evidence="4">
    <location>
        <begin position="503"/>
        <end position="518"/>
    </location>
</feature>
<comment type="caution">
    <text evidence="5">The sequence shown here is derived from an EMBL/GenBank/DDBJ whole genome shotgun (WGS) entry which is preliminary data.</text>
</comment>
<dbReference type="EMBL" id="JAZDWU010000006">
    <property type="protein sequence ID" value="KAK9997884.1"/>
    <property type="molecule type" value="Genomic_DNA"/>
</dbReference>
<keyword evidence="6" id="KW-1185">Reference proteome</keyword>
<evidence type="ECO:0000256" key="1">
    <source>
        <dbReference type="PROSITE-ProRule" id="PRU00047"/>
    </source>
</evidence>
<keyword evidence="1" id="KW-0862">Zinc</keyword>
<accession>A0AAW2CI35</accession>
<dbReference type="GO" id="GO:0003676">
    <property type="term" value="F:nucleic acid binding"/>
    <property type="evidence" value="ECO:0007669"/>
    <property type="project" value="InterPro"/>
</dbReference>
<reference evidence="5 6" key="1">
    <citation type="submission" date="2024-01" db="EMBL/GenBank/DDBJ databases">
        <title>A telomere-to-telomere, gap-free genome of sweet tea (Lithocarpus litseifolius).</title>
        <authorList>
            <person name="Zhou J."/>
        </authorList>
    </citation>
    <scope>NUCLEOTIDE SEQUENCE [LARGE SCALE GENOMIC DNA]</scope>
    <source>
        <strain evidence="5">Zhou-2022a</strain>
        <tissue evidence="5">Leaf</tissue>
    </source>
</reference>
<keyword evidence="1" id="KW-0479">Metal-binding</keyword>
<dbReference type="SMART" id="SM00343">
    <property type="entry name" value="ZnF_C2HC"/>
    <property type="match status" value="4"/>
</dbReference>
<gene>
    <name evidence="5" type="ORF">SO802_017487</name>
</gene>
<organism evidence="5 6">
    <name type="scientific">Lithocarpus litseifolius</name>
    <dbReference type="NCBI Taxonomy" id="425828"/>
    <lineage>
        <taxon>Eukaryota</taxon>
        <taxon>Viridiplantae</taxon>
        <taxon>Streptophyta</taxon>
        <taxon>Embryophyta</taxon>
        <taxon>Tracheophyta</taxon>
        <taxon>Spermatophyta</taxon>
        <taxon>Magnoliopsida</taxon>
        <taxon>eudicotyledons</taxon>
        <taxon>Gunneridae</taxon>
        <taxon>Pentapetalae</taxon>
        <taxon>rosids</taxon>
        <taxon>fabids</taxon>
        <taxon>Fagales</taxon>
        <taxon>Fagaceae</taxon>
        <taxon>Lithocarpus</taxon>
    </lineage>
</organism>
<dbReference type="AlphaFoldDB" id="A0AAW2CI35"/>
<feature type="domain" description="CCHC-type" evidence="4">
    <location>
        <begin position="532"/>
        <end position="547"/>
    </location>
</feature>
<evidence type="ECO:0000313" key="5">
    <source>
        <dbReference type="EMBL" id="KAK9997884.1"/>
    </source>
</evidence>
<dbReference type="InterPro" id="IPR001878">
    <property type="entry name" value="Znf_CCHC"/>
</dbReference>
<name>A0AAW2CI35_9ROSI</name>
<dbReference type="PANTHER" id="PTHR46978:SF1">
    <property type="entry name" value="ZINC KNUCKLE (CCHC-TYPE) FAMILY PROTEIN"/>
    <property type="match status" value="1"/>
</dbReference>